<keyword evidence="3" id="KW-0804">Transcription</keyword>
<dbReference type="InterPro" id="IPR018060">
    <property type="entry name" value="HTH_AraC"/>
</dbReference>
<keyword evidence="1" id="KW-0805">Transcription regulation</keyword>
<dbReference type="Pfam" id="PF20240">
    <property type="entry name" value="DUF6597"/>
    <property type="match status" value="1"/>
</dbReference>
<dbReference type="Pfam" id="PF12833">
    <property type="entry name" value="HTH_18"/>
    <property type="match status" value="1"/>
</dbReference>
<dbReference type="Proteomes" id="UP000240912">
    <property type="component" value="Unassembled WGS sequence"/>
</dbReference>
<evidence type="ECO:0000259" key="4">
    <source>
        <dbReference type="PROSITE" id="PS01124"/>
    </source>
</evidence>
<dbReference type="PANTHER" id="PTHR46796">
    <property type="entry name" value="HTH-TYPE TRANSCRIPTIONAL ACTIVATOR RHAS-RELATED"/>
    <property type="match status" value="1"/>
</dbReference>
<comment type="caution">
    <text evidence="5">The sequence shown here is derived from an EMBL/GenBank/DDBJ whole genome shotgun (WGS) entry which is preliminary data.</text>
</comment>
<keyword evidence="2" id="KW-0238">DNA-binding</keyword>
<dbReference type="Gene3D" id="1.10.10.60">
    <property type="entry name" value="Homeodomain-like"/>
    <property type="match status" value="1"/>
</dbReference>
<proteinExistence type="predicted"/>
<dbReference type="SMART" id="SM00342">
    <property type="entry name" value="HTH_ARAC"/>
    <property type="match status" value="1"/>
</dbReference>
<dbReference type="GO" id="GO:0003700">
    <property type="term" value="F:DNA-binding transcription factor activity"/>
    <property type="evidence" value="ECO:0007669"/>
    <property type="project" value="InterPro"/>
</dbReference>
<dbReference type="AlphaFoldDB" id="A0A2T3HNX7"/>
<feature type="domain" description="HTH araC/xylS-type" evidence="4">
    <location>
        <begin position="158"/>
        <end position="257"/>
    </location>
</feature>
<evidence type="ECO:0000256" key="3">
    <source>
        <dbReference type="ARBA" id="ARBA00023163"/>
    </source>
</evidence>
<dbReference type="EMBL" id="PYLS01000004">
    <property type="protein sequence ID" value="PST84142.1"/>
    <property type="molecule type" value="Genomic_DNA"/>
</dbReference>
<evidence type="ECO:0000313" key="6">
    <source>
        <dbReference type="Proteomes" id="UP000240912"/>
    </source>
</evidence>
<organism evidence="5 6">
    <name type="scientific">Pedobacter yulinensis</name>
    <dbReference type="NCBI Taxonomy" id="2126353"/>
    <lineage>
        <taxon>Bacteria</taxon>
        <taxon>Pseudomonadati</taxon>
        <taxon>Bacteroidota</taxon>
        <taxon>Sphingobacteriia</taxon>
        <taxon>Sphingobacteriales</taxon>
        <taxon>Sphingobacteriaceae</taxon>
        <taxon>Pedobacter</taxon>
    </lineage>
</organism>
<dbReference type="PROSITE" id="PS01124">
    <property type="entry name" value="HTH_ARAC_FAMILY_2"/>
    <property type="match status" value="1"/>
</dbReference>
<reference evidence="5 6" key="1">
    <citation type="submission" date="2018-03" db="EMBL/GenBank/DDBJ databases">
        <authorList>
            <person name="Keele B.F."/>
        </authorList>
    </citation>
    <scope>NUCLEOTIDE SEQUENCE [LARGE SCALE GENOMIC DNA]</scope>
    <source>
        <strain evidence="5 6">YL28-9</strain>
    </source>
</reference>
<name>A0A2T3HNX7_9SPHI</name>
<dbReference type="PANTHER" id="PTHR46796:SF13">
    <property type="entry name" value="HTH-TYPE TRANSCRIPTIONAL ACTIVATOR RHAS"/>
    <property type="match status" value="1"/>
</dbReference>
<evidence type="ECO:0000313" key="5">
    <source>
        <dbReference type="EMBL" id="PST84142.1"/>
    </source>
</evidence>
<sequence length="264" mass="29323">MNYKRFFPPAAIRPFVLFFWEFEGDFSAAAPYSHAVSASVHSKLAFQFKGQMRSGHTGRQEPLFKSGFQCQNKACYQISAQHSVGIFGVYLQPLAVPLLFNIPAETLTDYNVEVSDLLGPGGRELEEKIMLCTNAAERIDTISRFIAQRISDVPHGHRGVAAAVQQIISMQGLADIGALTRQQFISQRQFERRFKTLTGFSPKMFSRIVRFEACIAKAAAASSLTSLSVASGYYDQSHMIRDFIEFSGGSPKAYFAEDHTLLLG</sequence>
<dbReference type="InterPro" id="IPR046532">
    <property type="entry name" value="DUF6597"/>
</dbReference>
<evidence type="ECO:0000256" key="1">
    <source>
        <dbReference type="ARBA" id="ARBA00023015"/>
    </source>
</evidence>
<gene>
    <name evidence="5" type="ORF">C7T94_05280</name>
</gene>
<protein>
    <recommendedName>
        <fullName evidence="4">HTH araC/xylS-type domain-containing protein</fullName>
    </recommendedName>
</protein>
<dbReference type="RefSeq" id="WP_107214241.1">
    <property type="nucleotide sequence ID" value="NZ_KZ686268.1"/>
</dbReference>
<dbReference type="GO" id="GO:0043565">
    <property type="term" value="F:sequence-specific DNA binding"/>
    <property type="evidence" value="ECO:0007669"/>
    <property type="project" value="InterPro"/>
</dbReference>
<accession>A0A2T3HNX7</accession>
<dbReference type="InterPro" id="IPR050204">
    <property type="entry name" value="AraC_XylS_family_regulators"/>
</dbReference>
<keyword evidence="6" id="KW-1185">Reference proteome</keyword>
<dbReference type="OrthoDB" id="323290at2"/>
<evidence type="ECO:0000256" key="2">
    <source>
        <dbReference type="ARBA" id="ARBA00023125"/>
    </source>
</evidence>